<dbReference type="PIRSF" id="PIRSF000709">
    <property type="entry name" value="6PFK_2-Ptase"/>
    <property type="match status" value="1"/>
</dbReference>
<evidence type="ECO:0000256" key="8">
    <source>
        <dbReference type="PIRSR" id="PIRSR613078-3"/>
    </source>
</evidence>
<keyword evidence="11" id="KW-1185">Reference proteome</keyword>
<dbReference type="UniPathway" id="UPA00109">
    <property type="reaction ID" value="UER00186"/>
</dbReference>
<evidence type="ECO:0000256" key="7">
    <source>
        <dbReference type="PIRSR" id="PIRSR613078-2"/>
    </source>
</evidence>
<evidence type="ECO:0000256" key="6">
    <source>
        <dbReference type="PIRSR" id="PIRSR613078-1"/>
    </source>
</evidence>
<comment type="pathway">
    <text evidence="5 9">Carbohydrate degradation; glycolysis; pyruvate from D-glyceraldehyde 3-phosphate: step 3/5.</text>
</comment>
<dbReference type="InterPro" id="IPR001345">
    <property type="entry name" value="PG/BPGM_mutase_AS"/>
</dbReference>
<feature type="binding site" evidence="5 7">
    <location>
        <begin position="21"/>
        <end position="22"/>
    </location>
    <ligand>
        <name>substrate</name>
    </ligand>
</feature>
<evidence type="ECO:0000256" key="2">
    <source>
        <dbReference type="ARBA" id="ARBA00022432"/>
    </source>
</evidence>
<dbReference type="SMART" id="SM00855">
    <property type="entry name" value="PGAM"/>
    <property type="match status" value="1"/>
</dbReference>
<evidence type="ECO:0000256" key="4">
    <source>
        <dbReference type="ARBA" id="ARBA00023235"/>
    </source>
</evidence>
<keyword evidence="4 5" id="KW-0413">Isomerase</keyword>
<dbReference type="OrthoDB" id="9781415at2"/>
<dbReference type="AlphaFoldDB" id="A0A1I4YLU8"/>
<proteinExistence type="inferred from homology"/>
<evidence type="ECO:0000256" key="5">
    <source>
        <dbReference type="HAMAP-Rule" id="MF_01039"/>
    </source>
</evidence>
<feature type="site" description="Transition state stabilizer" evidence="5 8">
    <location>
        <position position="182"/>
    </location>
</feature>
<dbReference type="Proteomes" id="UP000183107">
    <property type="component" value="Unassembled WGS sequence"/>
</dbReference>
<dbReference type="EMBL" id="FOVJ01000001">
    <property type="protein sequence ID" value="SFN39015.1"/>
    <property type="molecule type" value="Genomic_DNA"/>
</dbReference>
<dbReference type="GO" id="GO:0006096">
    <property type="term" value="P:glycolytic process"/>
    <property type="evidence" value="ECO:0007669"/>
    <property type="project" value="UniProtKB-UniRule"/>
</dbReference>
<dbReference type="PROSITE" id="PS00175">
    <property type="entry name" value="PG_MUTASE"/>
    <property type="match status" value="1"/>
</dbReference>
<comment type="catalytic activity">
    <reaction evidence="5 9">
        <text>(2R)-2-phosphoglycerate = (2R)-3-phosphoglycerate</text>
        <dbReference type="Rhea" id="RHEA:15901"/>
        <dbReference type="ChEBI" id="CHEBI:58272"/>
        <dbReference type="ChEBI" id="CHEBI:58289"/>
        <dbReference type="EC" id="5.4.2.11"/>
    </reaction>
</comment>
<evidence type="ECO:0000256" key="3">
    <source>
        <dbReference type="ARBA" id="ARBA00023152"/>
    </source>
</evidence>
<feature type="active site" description="Proton donor/acceptor" evidence="5 6">
    <location>
        <position position="87"/>
    </location>
</feature>
<name>A0A1I4YLU8_9PROT</name>
<feature type="binding site" evidence="5 7">
    <location>
        <position position="60"/>
    </location>
    <ligand>
        <name>substrate</name>
    </ligand>
</feature>
<gene>
    <name evidence="5" type="primary">gpmA</name>
    <name evidence="10" type="ORF">SAMN05216386_0769</name>
</gene>
<evidence type="ECO:0000313" key="10">
    <source>
        <dbReference type="EMBL" id="SFN39015.1"/>
    </source>
</evidence>
<comment type="similarity">
    <text evidence="1 5">Belongs to the phosphoglycerate mutase family. BPG-dependent PGAM subfamily.</text>
</comment>
<evidence type="ECO:0000313" key="11">
    <source>
        <dbReference type="Proteomes" id="UP000183107"/>
    </source>
</evidence>
<dbReference type="InterPro" id="IPR029033">
    <property type="entry name" value="His_PPase_superfam"/>
</dbReference>
<comment type="subunit">
    <text evidence="5">Homodimer.</text>
</comment>
<comment type="function">
    <text evidence="5 9">Catalyzes the interconversion of 2-phosphoglycerate and 3-phosphoglycerate.</text>
</comment>
<reference evidence="11" key="1">
    <citation type="submission" date="2016-10" db="EMBL/GenBank/DDBJ databases">
        <authorList>
            <person name="Varghese N."/>
        </authorList>
    </citation>
    <scope>NUCLEOTIDE SEQUENCE [LARGE SCALE GENOMIC DNA]</scope>
    <source>
        <strain evidence="11">Nsp8</strain>
    </source>
</reference>
<dbReference type="HAMAP" id="MF_01039">
    <property type="entry name" value="PGAM_GpmA"/>
    <property type="match status" value="1"/>
</dbReference>
<sequence length="233" mass="26441">MTQLVLLRHGESISNRDGYFTGWNDVALSQRGEHQAEQAGRLLKETGCEFDICFTSELRRATDTLRILLSSMGLDKVTTRQSWRLNERHYGALEGVHRINAIGKFGIWPVLGPQLRFTAIPPPLRPGDARCPGNQLRYSEVDKNELPLSESMQQTFSRVLPYWQEAIAPELLLGKRVLVVSHRHVLRSLIMQLDGLSVSQLMKVTVATGRPLVYNLDHKLDPVQHYYADRLSA</sequence>
<dbReference type="CDD" id="cd07067">
    <property type="entry name" value="HP_PGM_like"/>
    <property type="match status" value="1"/>
</dbReference>
<comment type="caution">
    <text evidence="5">Lacks conserved residue(s) required for the propagation of feature annotation.</text>
</comment>
<dbReference type="InterPro" id="IPR005952">
    <property type="entry name" value="Phosphogly_mut1"/>
</dbReference>
<organism evidence="10 11">
    <name type="scientific">Nitrosospira briensis</name>
    <dbReference type="NCBI Taxonomy" id="35799"/>
    <lineage>
        <taxon>Bacteria</taxon>
        <taxon>Pseudomonadati</taxon>
        <taxon>Pseudomonadota</taxon>
        <taxon>Betaproteobacteria</taxon>
        <taxon>Nitrosomonadales</taxon>
        <taxon>Nitrosomonadaceae</taxon>
        <taxon>Nitrosospira</taxon>
    </lineage>
</organism>
<feature type="binding site" evidence="5 7">
    <location>
        <begin position="87"/>
        <end position="90"/>
    </location>
    <ligand>
        <name>substrate</name>
    </ligand>
</feature>
<accession>A0A1I4YLU8</accession>
<keyword evidence="2 5" id="KW-0312">Gluconeogenesis</keyword>
<dbReference type="GO" id="GO:0006094">
    <property type="term" value="P:gluconeogenesis"/>
    <property type="evidence" value="ECO:0007669"/>
    <property type="project" value="UniProtKB-UniRule"/>
</dbReference>
<dbReference type="NCBIfam" id="TIGR01258">
    <property type="entry name" value="pgm_1"/>
    <property type="match status" value="1"/>
</dbReference>
<dbReference type="PANTHER" id="PTHR11931">
    <property type="entry name" value="PHOSPHOGLYCERATE MUTASE"/>
    <property type="match status" value="1"/>
</dbReference>
<dbReference type="GO" id="GO:0004619">
    <property type="term" value="F:phosphoglycerate mutase activity"/>
    <property type="evidence" value="ECO:0007669"/>
    <property type="project" value="UniProtKB-UniRule"/>
</dbReference>
<dbReference type="InterPro" id="IPR013078">
    <property type="entry name" value="His_Pase_superF_clade-1"/>
</dbReference>
<evidence type="ECO:0000256" key="9">
    <source>
        <dbReference type="RuleBase" id="RU004512"/>
    </source>
</evidence>
<dbReference type="EC" id="5.4.2.11" evidence="5 9"/>
<feature type="active site" description="Tele-phosphohistidine intermediate" evidence="5 6">
    <location>
        <position position="9"/>
    </location>
</feature>
<keyword evidence="3 5" id="KW-0324">Glycolysis</keyword>
<protein>
    <recommendedName>
        <fullName evidence="5 9">2,3-bisphosphoglycerate-dependent phosphoglycerate mutase</fullName>
        <shortName evidence="5">BPG-dependent PGAM</shortName>
        <shortName evidence="5">PGAM</shortName>
        <shortName evidence="5">Phosphoglyceromutase</shortName>
        <shortName evidence="5">dPGM</shortName>
        <ecNumber evidence="5 9">5.4.2.11</ecNumber>
    </recommendedName>
</protein>
<dbReference type="RefSeq" id="WP_074794821.1">
    <property type="nucleotide sequence ID" value="NZ_FOVJ01000001.1"/>
</dbReference>
<dbReference type="SUPFAM" id="SSF53254">
    <property type="entry name" value="Phosphoglycerate mutase-like"/>
    <property type="match status" value="1"/>
</dbReference>
<evidence type="ECO:0000256" key="1">
    <source>
        <dbReference type="ARBA" id="ARBA00006717"/>
    </source>
</evidence>
<dbReference type="Gene3D" id="3.40.50.1240">
    <property type="entry name" value="Phosphoglycerate mutase-like"/>
    <property type="match status" value="1"/>
</dbReference>
<feature type="binding site" evidence="5 7">
    <location>
        <begin position="8"/>
        <end position="15"/>
    </location>
    <ligand>
        <name>substrate</name>
    </ligand>
</feature>
<dbReference type="Pfam" id="PF00300">
    <property type="entry name" value="His_Phos_1"/>
    <property type="match status" value="2"/>
</dbReference>